<proteinExistence type="predicted"/>
<dbReference type="EMBL" id="CM056812">
    <property type="protein sequence ID" value="KAJ8616868.1"/>
    <property type="molecule type" value="Genomic_DNA"/>
</dbReference>
<evidence type="ECO:0000313" key="1">
    <source>
        <dbReference type="EMBL" id="KAJ8616868.1"/>
    </source>
</evidence>
<accession>A0ACC2K6X4</accession>
<organism evidence="1 2">
    <name type="scientific">Persea americana</name>
    <name type="common">Avocado</name>
    <dbReference type="NCBI Taxonomy" id="3435"/>
    <lineage>
        <taxon>Eukaryota</taxon>
        <taxon>Viridiplantae</taxon>
        <taxon>Streptophyta</taxon>
        <taxon>Embryophyta</taxon>
        <taxon>Tracheophyta</taxon>
        <taxon>Spermatophyta</taxon>
        <taxon>Magnoliopsida</taxon>
        <taxon>Magnoliidae</taxon>
        <taxon>Laurales</taxon>
        <taxon>Lauraceae</taxon>
        <taxon>Persea</taxon>
    </lineage>
</organism>
<sequence length="99" mass="10495">MVKSILQAISDHTAQLSSQPPSSMVLSFACLLSFIKIAVRGGRAELDGLKGAAAHDVDTIYLAVAVAVVRVSVRCIGSRGQLPILILFLMEDRKSSDLG</sequence>
<comment type="caution">
    <text evidence="1">The sequence shown here is derived from an EMBL/GenBank/DDBJ whole genome shotgun (WGS) entry which is preliminary data.</text>
</comment>
<dbReference type="Proteomes" id="UP001234297">
    <property type="component" value="Chromosome 4"/>
</dbReference>
<keyword evidence="2" id="KW-1185">Reference proteome</keyword>
<gene>
    <name evidence="1" type="ORF">MRB53_013054</name>
</gene>
<evidence type="ECO:0000313" key="2">
    <source>
        <dbReference type="Proteomes" id="UP001234297"/>
    </source>
</evidence>
<name>A0ACC2K6X4_PERAE</name>
<reference evidence="1 2" key="1">
    <citation type="journal article" date="2022" name="Hortic Res">
        <title>A haplotype resolved chromosomal level avocado genome allows analysis of novel avocado genes.</title>
        <authorList>
            <person name="Nath O."/>
            <person name="Fletcher S.J."/>
            <person name="Hayward A."/>
            <person name="Shaw L.M."/>
            <person name="Masouleh A.K."/>
            <person name="Furtado A."/>
            <person name="Henry R.J."/>
            <person name="Mitter N."/>
        </authorList>
    </citation>
    <scope>NUCLEOTIDE SEQUENCE [LARGE SCALE GENOMIC DNA]</scope>
    <source>
        <strain evidence="2">cv. Hass</strain>
    </source>
</reference>
<protein>
    <submittedName>
        <fullName evidence="1">Uncharacterized protein</fullName>
    </submittedName>
</protein>